<dbReference type="InterPro" id="IPR047151">
    <property type="entry name" value="RNZ2-like"/>
</dbReference>
<dbReference type="Proteomes" id="UP000308730">
    <property type="component" value="Unassembled WGS sequence"/>
</dbReference>
<keyword evidence="10" id="KW-0862">Zinc</keyword>
<feature type="domain" description="Metallo-beta-lactamase" evidence="11">
    <location>
        <begin position="311"/>
        <end position="394"/>
    </location>
</feature>
<evidence type="ECO:0000256" key="2">
    <source>
        <dbReference type="ARBA" id="ARBA00001947"/>
    </source>
</evidence>
<dbReference type="GO" id="GO:1990180">
    <property type="term" value="P:mitochondrial tRNA 3'-end processing"/>
    <property type="evidence" value="ECO:0007669"/>
    <property type="project" value="TreeGrafter"/>
</dbReference>
<organism evidence="12 13">
    <name type="scientific">Antrodiella citrinella</name>
    <dbReference type="NCBI Taxonomy" id="2447956"/>
    <lineage>
        <taxon>Eukaryota</taxon>
        <taxon>Fungi</taxon>
        <taxon>Dikarya</taxon>
        <taxon>Basidiomycota</taxon>
        <taxon>Agaricomycotina</taxon>
        <taxon>Agaricomycetes</taxon>
        <taxon>Polyporales</taxon>
        <taxon>Steccherinaceae</taxon>
        <taxon>Antrodiella</taxon>
    </lineage>
</organism>
<keyword evidence="9" id="KW-0378">Hydrolase</keyword>
<comment type="catalytic activity">
    <reaction evidence="1">
        <text>Endonucleolytic cleavage of RNA, removing extra 3' nucleotides from tRNA precursor, generating 3' termini of tRNAs. A 3'-hydroxy group is left at the tRNA terminus and a 5'-phosphoryl group is left at the trailer molecule.</text>
        <dbReference type="EC" id="3.1.26.11"/>
    </reaction>
</comment>
<evidence type="ECO:0000256" key="4">
    <source>
        <dbReference type="ARBA" id="ARBA00012477"/>
    </source>
</evidence>
<dbReference type="GO" id="GO:0005739">
    <property type="term" value="C:mitochondrion"/>
    <property type="evidence" value="ECO:0007669"/>
    <property type="project" value="TreeGrafter"/>
</dbReference>
<keyword evidence="7" id="KW-0479">Metal-binding</keyword>
<dbReference type="EMBL" id="SGPM01000019">
    <property type="protein sequence ID" value="THH32553.1"/>
    <property type="molecule type" value="Genomic_DNA"/>
</dbReference>
<evidence type="ECO:0000256" key="10">
    <source>
        <dbReference type="ARBA" id="ARBA00022833"/>
    </source>
</evidence>
<protein>
    <recommendedName>
        <fullName evidence="4">ribonuclease Z</fullName>
        <ecNumber evidence="4">3.1.26.11</ecNumber>
    </recommendedName>
</protein>
<dbReference type="Pfam" id="PF12706">
    <property type="entry name" value="Lactamase_B_2"/>
    <property type="match status" value="1"/>
</dbReference>
<dbReference type="InterPro" id="IPR001279">
    <property type="entry name" value="Metallo-B-lactamas"/>
</dbReference>
<evidence type="ECO:0000256" key="9">
    <source>
        <dbReference type="ARBA" id="ARBA00022801"/>
    </source>
</evidence>
<keyword evidence="13" id="KW-1185">Reference proteome</keyword>
<proteinExistence type="inferred from homology"/>
<evidence type="ECO:0000256" key="7">
    <source>
        <dbReference type="ARBA" id="ARBA00022723"/>
    </source>
</evidence>
<dbReference type="PANTHER" id="PTHR12553:SF49">
    <property type="entry name" value="ZINC PHOSPHODIESTERASE ELAC PROTEIN 2"/>
    <property type="match status" value="1"/>
</dbReference>
<evidence type="ECO:0000313" key="13">
    <source>
        <dbReference type="Proteomes" id="UP000308730"/>
    </source>
</evidence>
<sequence length="469" mass="51434">MSHIVASRQHAPDPVTFTSAAANQIALSKLDADMFPGHSYRLNALKDLSSIPSLPSNIHLLRSSLNVEVRPPREPTVDQATLDSDRFHPIATGERSLYLPDEVRKAFKKAGADAAALPRGSPRSYDGVTIVPLGTSSALPSKYRNVSSTLVQIPGHGNILLDCGEGTWGQLARAFGSDDMSAGAWQVLRDLKCIFLSHIHGDHHIGLAKVLAMRKQLNPPPKEPLYVVGIRSLHLYLHELSDLEDLGLNDPITGVVLLLSDSLNFRGPNIARYGRWQLKDEEDWMDNERSVALNKDLCALLGLSAFTTVDVDHRTRCYGLVLDHNEKWRLVFSGDTKPTQNLVQAGKNATVLIHEATMGDDQEELAAQKAHSTVGQAISIGTDMKASNIMLTHFSARYPKMPPAIVNKSDSKTNVVLAFDHARVRFGDMMKLRTYLPALEAFYGEVAVDDDDNDEGITTLLVESNVPDA</sequence>
<reference evidence="12 13" key="1">
    <citation type="submission" date="2019-02" db="EMBL/GenBank/DDBJ databases">
        <title>Genome sequencing of the rare red list fungi Antrodiella citrinella (Flaviporus citrinellus).</title>
        <authorList>
            <person name="Buettner E."/>
            <person name="Kellner H."/>
        </authorList>
    </citation>
    <scope>NUCLEOTIDE SEQUENCE [LARGE SCALE GENOMIC DNA]</scope>
    <source>
        <strain evidence="12 13">DSM 108506</strain>
    </source>
</reference>
<dbReference type="GO" id="GO:0046872">
    <property type="term" value="F:metal ion binding"/>
    <property type="evidence" value="ECO:0007669"/>
    <property type="project" value="UniProtKB-KW"/>
</dbReference>
<accession>A0A4V6S1X9</accession>
<keyword evidence="5" id="KW-0819">tRNA processing</keyword>
<comment type="similarity">
    <text evidence="3">Belongs to the RNase Z family.</text>
</comment>
<evidence type="ECO:0000256" key="8">
    <source>
        <dbReference type="ARBA" id="ARBA00022759"/>
    </source>
</evidence>
<evidence type="ECO:0000256" key="3">
    <source>
        <dbReference type="ARBA" id="ARBA00007823"/>
    </source>
</evidence>
<evidence type="ECO:0000256" key="5">
    <source>
        <dbReference type="ARBA" id="ARBA00022694"/>
    </source>
</evidence>
<dbReference type="InterPro" id="IPR036866">
    <property type="entry name" value="RibonucZ/Hydroxyglut_hydro"/>
</dbReference>
<keyword evidence="8" id="KW-0255">Endonuclease</keyword>
<dbReference type="OrthoDB" id="527344at2759"/>
<dbReference type="GO" id="GO:0042781">
    <property type="term" value="F:3'-tRNA processing endoribonuclease activity"/>
    <property type="evidence" value="ECO:0007669"/>
    <property type="project" value="UniProtKB-EC"/>
</dbReference>
<dbReference type="Pfam" id="PF23023">
    <property type="entry name" value="Anti-Pycsar_Apyc1"/>
    <property type="match status" value="1"/>
</dbReference>
<gene>
    <name evidence="12" type="ORF">EUX98_g1639</name>
</gene>
<comment type="cofactor">
    <cofactor evidence="2">
        <name>Zn(2+)</name>
        <dbReference type="ChEBI" id="CHEBI:29105"/>
    </cofactor>
</comment>
<dbReference type="CDD" id="cd07718">
    <property type="entry name" value="RNaseZ_ELAC1_ELAC2-C-term-like_MBL-fold"/>
    <property type="match status" value="1"/>
</dbReference>
<evidence type="ECO:0000313" key="12">
    <source>
        <dbReference type="EMBL" id="THH32553.1"/>
    </source>
</evidence>
<dbReference type="SUPFAM" id="SSF56281">
    <property type="entry name" value="Metallo-hydrolase/oxidoreductase"/>
    <property type="match status" value="1"/>
</dbReference>
<evidence type="ECO:0000256" key="6">
    <source>
        <dbReference type="ARBA" id="ARBA00022722"/>
    </source>
</evidence>
<dbReference type="PANTHER" id="PTHR12553">
    <property type="entry name" value="ZINC PHOSPHODIESTERASE ELAC PROTEIN 2"/>
    <property type="match status" value="1"/>
</dbReference>
<name>A0A4V6S1X9_9APHY</name>
<evidence type="ECO:0000259" key="11">
    <source>
        <dbReference type="Pfam" id="PF12706"/>
    </source>
</evidence>
<dbReference type="AlphaFoldDB" id="A0A4V6S1X9"/>
<evidence type="ECO:0000256" key="1">
    <source>
        <dbReference type="ARBA" id="ARBA00000402"/>
    </source>
</evidence>
<dbReference type="EC" id="3.1.26.11" evidence="4"/>
<keyword evidence="6" id="KW-0540">Nuclease</keyword>
<dbReference type="Gene3D" id="3.60.15.10">
    <property type="entry name" value="Ribonuclease Z/Hydroxyacylglutathione hydrolase-like"/>
    <property type="match status" value="1"/>
</dbReference>
<comment type="caution">
    <text evidence="12">The sequence shown here is derived from an EMBL/GenBank/DDBJ whole genome shotgun (WGS) entry which is preliminary data.</text>
</comment>